<accession>A0A0D3IFN1</accession>
<dbReference type="Proteomes" id="UP000013827">
    <property type="component" value="Unassembled WGS sequence"/>
</dbReference>
<dbReference type="InterPro" id="IPR013083">
    <property type="entry name" value="Znf_RING/FYVE/PHD"/>
</dbReference>
<evidence type="ECO:0008006" key="4">
    <source>
        <dbReference type="Google" id="ProtNLM"/>
    </source>
</evidence>
<dbReference type="Gene3D" id="3.30.40.10">
    <property type="entry name" value="Zinc/RING finger domain, C3HC4 (zinc finger)"/>
    <property type="match status" value="1"/>
</dbReference>
<dbReference type="KEGG" id="ehx:EMIHUDRAFT_229124"/>
<dbReference type="Pfam" id="PF13920">
    <property type="entry name" value="zf-C3HC4_3"/>
    <property type="match status" value="1"/>
</dbReference>
<dbReference type="PaxDb" id="2903-EOD10066"/>
<dbReference type="HOGENOM" id="CLU_1655460_0_0_1"/>
<dbReference type="RefSeq" id="XP_005762495.1">
    <property type="nucleotide sequence ID" value="XM_005762438.1"/>
</dbReference>
<protein>
    <recommendedName>
        <fullName evidence="4">RING-type domain-containing protein</fullName>
    </recommendedName>
</protein>
<reference evidence="2" key="2">
    <citation type="submission" date="2024-10" db="UniProtKB">
        <authorList>
            <consortium name="EnsemblProtists"/>
        </authorList>
    </citation>
    <scope>IDENTIFICATION</scope>
</reference>
<dbReference type="SUPFAM" id="SSF57850">
    <property type="entry name" value="RING/U-box"/>
    <property type="match status" value="1"/>
</dbReference>
<evidence type="ECO:0000313" key="3">
    <source>
        <dbReference type="Proteomes" id="UP000013827"/>
    </source>
</evidence>
<evidence type="ECO:0000256" key="1">
    <source>
        <dbReference type="SAM" id="MobiDB-lite"/>
    </source>
</evidence>
<name>A0A0D3IFN1_EMIH1</name>
<dbReference type="EnsemblProtists" id="EOD10066">
    <property type="protein sequence ID" value="EOD10066"/>
    <property type="gene ID" value="EMIHUDRAFT_216240"/>
</dbReference>
<dbReference type="GeneID" id="17279108"/>
<dbReference type="KEGG" id="ehx:EMIHUDRAFT_216240"/>
<dbReference type="AlphaFoldDB" id="A0A0D3IFN1"/>
<organism evidence="2 3">
    <name type="scientific">Emiliania huxleyi (strain CCMP1516)</name>
    <dbReference type="NCBI Taxonomy" id="280463"/>
    <lineage>
        <taxon>Eukaryota</taxon>
        <taxon>Haptista</taxon>
        <taxon>Haptophyta</taxon>
        <taxon>Prymnesiophyceae</taxon>
        <taxon>Isochrysidales</taxon>
        <taxon>Noelaerhabdaceae</taxon>
        <taxon>Emiliania</taxon>
    </lineage>
</organism>
<sequence length="160" mass="17073">MVLVRTLTNRDNLFFTGVTATAASALSAVGTRLSWARAEPPPPPSSSSSRRMRTALAESLADEANRSAAQPLLSPSQRSVLVQVLLRWLSATPASFDGPAPFSKGARLATKQVCWGARANTIYAPCGHVVACLECTARLRRLCCPVCQANVSDVIQLFTT</sequence>
<dbReference type="STRING" id="2903.R1DH18"/>
<evidence type="ECO:0000313" key="2">
    <source>
        <dbReference type="EnsemblProtists" id="EOD10066"/>
    </source>
</evidence>
<dbReference type="EnsemblProtists" id="EOD33837">
    <property type="protein sequence ID" value="EOD33837"/>
    <property type="gene ID" value="EMIHUDRAFT_229124"/>
</dbReference>
<reference evidence="3" key="1">
    <citation type="journal article" date="2013" name="Nature">
        <title>Pan genome of the phytoplankton Emiliania underpins its global distribution.</title>
        <authorList>
            <person name="Read B.A."/>
            <person name="Kegel J."/>
            <person name="Klute M.J."/>
            <person name="Kuo A."/>
            <person name="Lefebvre S.C."/>
            <person name="Maumus F."/>
            <person name="Mayer C."/>
            <person name="Miller J."/>
            <person name="Monier A."/>
            <person name="Salamov A."/>
            <person name="Young J."/>
            <person name="Aguilar M."/>
            <person name="Claverie J.M."/>
            <person name="Frickenhaus S."/>
            <person name="Gonzalez K."/>
            <person name="Herman E.K."/>
            <person name="Lin Y.C."/>
            <person name="Napier J."/>
            <person name="Ogata H."/>
            <person name="Sarno A.F."/>
            <person name="Shmutz J."/>
            <person name="Schroeder D."/>
            <person name="de Vargas C."/>
            <person name="Verret F."/>
            <person name="von Dassow P."/>
            <person name="Valentin K."/>
            <person name="Van de Peer Y."/>
            <person name="Wheeler G."/>
            <person name="Dacks J.B."/>
            <person name="Delwiche C.F."/>
            <person name="Dyhrman S.T."/>
            <person name="Glockner G."/>
            <person name="John U."/>
            <person name="Richards T."/>
            <person name="Worden A.Z."/>
            <person name="Zhang X."/>
            <person name="Grigoriev I.V."/>
            <person name="Allen A.E."/>
            <person name="Bidle K."/>
            <person name="Borodovsky M."/>
            <person name="Bowler C."/>
            <person name="Brownlee C."/>
            <person name="Cock J.M."/>
            <person name="Elias M."/>
            <person name="Gladyshev V.N."/>
            <person name="Groth M."/>
            <person name="Guda C."/>
            <person name="Hadaegh A."/>
            <person name="Iglesias-Rodriguez M.D."/>
            <person name="Jenkins J."/>
            <person name="Jones B.M."/>
            <person name="Lawson T."/>
            <person name="Leese F."/>
            <person name="Lindquist E."/>
            <person name="Lobanov A."/>
            <person name="Lomsadze A."/>
            <person name="Malik S.B."/>
            <person name="Marsh M.E."/>
            <person name="Mackinder L."/>
            <person name="Mock T."/>
            <person name="Mueller-Roeber B."/>
            <person name="Pagarete A."/>
            <person name="Parker M."/>
            <person name="Probert I."/>
            <person name="Quesneville H."/>
            <person name="Raines C."/>
            <person name="Rensing S.A."/>
            <person name="Riano-Pachon D.M."/>
            <person name="Richier S."/>
            <person name="Rokitta S."/>
            <person name="Shiraiwa Y."/>
            <person name="Soanes D.M."/>
            <person name="van der Giezen M."/>
            <person name="Wahlund T.M."/>
            <person name="Williams B."/>
            <person name="Wilson W."/>
            <person name="Wolfe G."/>
            <person name="Wurch L.L."/>
        </authorList>
    </citation>
    <scope>NUCLEOTIDE SEQUENCE</scope>
</reference>
<keyword evidence="3" id="KW-1185">Reference proteome</keyword>
<proteinExistence type="predicted"/>
<dbReference type="GeneID" id="17256103"/>
<dbReference type="RefSeq" id="XP_005786266.1">
    <property type="nucleotide sequence ID" value="XM_005786209.1"/>
</dbReference>
<feature type="region of interest" description="Disordered" evidence="1">
    <location>
        <begin position="35"/>
        <end position="70"/>
    </location>
</feature>